<keyword evidence="2" id="KW-0255">Endonuclease</keyword>
<gene>
    <name evidence="2" type="ORF">CBF30_08670</name>
</gene>
<dbReference type="Gene3D" id="3.40.50.300">
    <property type="entry name" value="P-loop containing nucleotide triphosphate hydrolases"/>
    <property type="match status" value="1"/>
</dbReference>
<accession>A0A430AHI6</accession>
<dbReference type="InterPro" id="IPR027417">
    <property type="entry name" value="P-loop_NTPase"/>
</dbReference>
<dbReference type="AlphaFoldDB" id="A0A430AHI6"/>
<dbReference type="SUPFAM" id="SSF52540">
    <property type="entry name" value="P-loop containing nucleoside triphosphate hydrolases"/>
    <property type="match status" value="1"/>
</dbReference>
<keyword evidence="3" id="KW-1185">Reference proteome</keyword>
<sequence length="570" mass="65592">MILFIIDGKFTIEVEKLSSYRVINLIFKNGEISNKLEKIHINVLENNPVTYIYYNLKKKKIYVGETNGFRRRHYEHLIETNPKVDYREYKNCLVIYSSLFDKSSILDLESLILNYMVAESDMTKFVLANGNNGQTELVYKNKEEILTEVFYKLWSNELHTLGLVDNPNIEELRESLLFKYSPFKQLSSKQKTIVEEIEKDVTKKYLVEAPAGSGKSVLFTNLAFSLAEKDPALKIGLITTGNLTRQFNLIFKSIGLNEKLTVKTGSQLIMDAKSNGKKYDIIIVDEAHKLKKYYRKGHPNARKHLNEGDEEITLLEDLTNGLVLLYDPYQGIKPQNIRPSEIRKLTNDYQNLLLMQQFRIGGNGDFSGEDFLKGILYGLQLSEDKDFNSKVFEEDYFKIAGTFKEVIDYVDDYSHAYPKTTNRVIAGYCREWVSNSGKKENKGKTMKELPYDWNVDGVQKRWNSTYEDWVKKANSEKEIGSIHAIQGYDLNYSGVIVGNDITVKDGKIVAVPENYKDIGGTPVKEGFNLSELTEYILNIYYVLLSRGIDGCTVYFEDKNIEKLFKERVGL</sequence>
<evidence type="ECO:0000259" key="1">
    <source>
        <dbReference type="PROSITE" id="PS50164"/>
    </source>
</evidence>
<protein>
    <submittedName>
        <fullName evidence="2">Endonuclease</fullName>
    </submittedName>
</protein>
<organism evidence="2 3">
    <name type="scientific">Vagococcus entomophilus</name>
    <dbReference type="NCBI Taxonomy" id="1160095"/>
    <lineage>
        <taxon>Bacteria</taxon>
        <taxon>Bacillati</taxon>
        <taxon>Bacillota</taxon>
        <taxon>Bacilli</taxon>
        <taxon>Lactobacillales</taxon>
        <taxon>Enterococcaceae</taxon>
        <taxon>Vagococcus</taxon>
    </lineage>
</organism>
<dbReference type="Proteomes" id="UP000288669">
    <property type="component" value="Unassembled WGS sequence"/>
</dbReference>
<reference evidence="2 3" key="1">
    <citation type="submission" date="2017-05" db="EMBL/GenBank/DDBJ databases">
        <title>Vagococcus spp. assemblies.</title>
        <authorList>
            <person name="Gulvik C.A."/>
        </authorList>
    </citation>
    <scope>NUCLEOTIDE SEQUENCE [LARGE SCALE GENOMIC DNA]</scope>
    <source>
        <strain evidence="2 3">DSM 24756</strain>
    </source>
</reference>
<dbReference type="GO" id="GO:0004519">
    <property type="term" value="F:endonuclease activity"/>
    <property type="evidence" value="ECO:0007669"/>
    <property type="project" value="UniProtKB-KW"/>
</dbReference>
<keyword evidence="2" id="KW-0540">Nuclease</keyword>
<name>A0A430AHI6_9ENTE</name>
<dbReference type="OrthoDB" id="3193269at2"/>
<keyword evidence="2" id="KW-0378">Hydrolase</keyword>
<dbReference type="Pfam" id="PF01541">
    <property type="entry name" value="GIY-YIG"/>
    <property type="match status" value="1"/>
</dbReference>
<dbReference type="InterPro" id="IPR000305">
    <property type="entry name" value="GIY-YIG_endonuc"/>
</dbReference>
<evidence type="ECO:0000313" key="2">
    <source>
        <dbReference type="EMBL" id="RSU07314.1"/>
    </source>
</evidence>
<dbReference type="InterPro" id="IPR018647">
    <property type="entry name" value="SLFN_3-like_DNA/RNA_helicase"/>
</dbReference>
<evidence type="ECO:0000313" key="3">
    <source>
        <dbReference type="Proteomes" id="UP000288669"/>
    </source>
</evidence>
<comment type="caution">
    <text evidence="2">The sequence shown here is derived from an EMBL/GenBank/DDBJ whole genome shotgun (WGS) entry which is preliminary data.</text>
</comment>
<dbReference type="PROSITE" id="PS50164">
    <property type="entry name" value="GIY_YIG"/>
    <property type="match status" value="1"/>
</dbReference>
<dbReference type="EMBL" id="NGJZ01000002">
    <property type="protein sequence ID" value="RSU07314.1"/>
    <property type="molecule type" value="Genomic_DNA"/>
</dbReference>
<proteinExistence type="predicted"/>
<dbReference type="Pfam" id="PF09848">
    <property type="entry name" value="SLFN-g3_helicase"/>
    <property type="match status" value="1"/>
</dbReference>
<feature type="domain" description="GIY-YIG" evidence="1">
    <location>
        <begin position="46"/>
        <end position="127"/>
    </location>
</feature>